<dbReference type="FunFam" id="3.40.50.300:FF:001250">
    <property type="entry name" value="Putative ATP-dependent RNA helicase DDX11"/>
    <property type="match status" value="1"/>
</dbReference>
<proteinExistence type="predicted"/>
<dbReference type="OrthoDB" id="267079at2759"/>
<dbReference type="EMBL" id="KZ308612">
    <property type="protein sequence ID" value="KAG8232335.1"/>
    <property type="molecule type" value="Genomic_DNA"/>
</dbReference>
<dbReference type="PANTHER" id="PTHR11472">
    <property type="entry name" value="DNA REPAIR DEAD HELICASE RAD3/XP-D SUBFAMILY MEMBER"/>
    <property type="match status" value="1"/>
</dbReference>
<dbReference type="AlphaFoldDB" id="A0A8K0KES1"/>
<dbReference type="InterPro" id="IPR006555">
    <property type="entry name" value="ATP-dep_Helicase_C"/>
</dbReference>
<dbReference type="SMART" id="SM00491">
    <property type="entry name" value="HELICc2"/>
    <property type="match status" value="1"/>
</dbReference>
<organism evidence="2 3">
    <name type="scientific">Ladona fulva</name>
    <name type="common">Scarce chaser dragonfly</name>
    <name type="synonym">Libellula fulva</name>
    <dbReference type="NCBI Taxonomy" id="123851"/>
    <lineage>
        <taxon>Eukaryota</taxon>
        <taxon>Metazoa</taxon>
        <taxon>Ecdysozoa</taxon>
        <taxon>Arthropoda</taxon>
        <taxon>Hexapoda</taxon>
        <taxon>Insecta</taxon>
        <taxon>Pterygota</taxon>
        <taxon>Palaeoptera</taxon>
        <taxon>Odonata</taxon>
        <taxon>Epiprocta</taxon>
        <taxon>Anisoptera</taxon>
        <taxon>Libelluloidea</taxon>
        <taxon>Libellulidae</taxon>
        <taxon>Ladona</taxon>
    </lineage>
</organism>
<dbReference type="Proteomes" id="UP000792457">
    <property type="component" value="Unassembled WGS sequence"/>
</dbReference>
<evidence type="ECO:0000313" key="2">
    <source>
        <dbReference type="EMBL" id="KAG8232335.1"/>
    </source>
</evidence>
<dbReference type="GO" id="GO:0005634">
    <property type="term" value="C:nucleus"/>
    <property type="evidence" value="ECO:0007669"/>
    <property type="project" value="TreeGrafter"/>
</dbReference>
<dbReference type="GO" id="GO:0034085">
    <property type="term" value="P:establishment of sister chromatid cohesion"/>
    <property type="evidence" value="ECO:0007669"/>
    <property type="project" value="TreeGrafter"/>
</dbReference>
<name>A0A8K0KES1_LADFU</name>
<dbReference type="GO" id="GO:0005524">
    <property type="term" value="F:ATP binding"/>
    <property type="evidence" value="ECO:0007669"/>
    <property type="project" value="InterPro"/>
</dbReference>
<dbReference type="GO" id="GO:0016818">
    <property type="term" value="F:hydrolase activity, acting on acid anhydrides, in phosphorus-containing anhydrides"/>
    <property type="evidence" value="ECO:0007669"/>
    <property type="project" value="InterPro"/>
</dbReference>
<dbReference type="PANTHER" id="PTHR11472:SF41">
    <property type="entry name" value="ATP-DEPENDENT DNA HELICASE DDX11-RELATED"/>
    <property type="match status" value="1"/>
</dbReference>
<dbReference type="InterPro" id="IPR027417">
    <property type="entry name" value="P-loop_NTPase"/>
</dbReference>
<evidence type="ECO:0000259" key="1">
    <source>
        <dbReference type="SMART" id="SM00491"/>
    </source>
</evidence>
<reference evidence="2" key="2">
    <citation type="submission" date="2017-10" db="EMBL/GenBank/DDBJ databases">
        <title>Ladona fulva Genome sequencing and assembly.</title>
        <authorList>
            <person name="Murali S."/>
            <person name="Richards S."/>
            <person name="Bandaranaike D."/>
            <person name="Bellair M."/>
            <person name="Blankenburg K."/>
            <person name="Chao H."/>
            <person name="Dinh H."/>
            <person name="Doddapaneni H."/>
            <person name="Dugan-Rocha S."/>
            <person name="Elkadiri S."/>
            <person name="Gnanaolivu R."/>
            <person name="Hernandez B."/>
            <person name="Skinner E."/>
            <person name="Javaid M."/>
            <person name="Lee S."/>
            <person name="Li M."/>
            <person name="Ming W."/>
            <person name="Munidasa M."/>
            <person name="Muniz J."/>
            <person name="Nguyen L."/>
            <person name="Hughes D."/>
            <person name="Osuji N."/>
            <person name="Pu L.-L."/>
            <person name="Puazo M."/>
            <person name="Qu C."/>
            <person name="Quiroz J."/>
            <person name="Raj R."/>
            <person name="Weissenberger G."/>
            <person name="Xin Y."/>
            <person name="Zou X."/>
            <person name="Han Y."/>
            <person name="Worley K."/>
            <person name="Muzny D."/>
            <person name="Gibbs R."/>
        </authorList>
    </citation>
    <scope>NUCLEOTIDE SEQUENCE</scope>
    <source>
        <strain evidence="2">Sampled in the wild</strain>
    </source>
</reference>
<gene>
    <name evidence="2" type="ORF">J437_LFUL012925</name>
</gene>
<dbReference type="GO" id="GO:0003678">
    <property type="term" value="F:DNA helicase activity"/>
    <property type="evidence" value="ECO:0007669"/>
    <property type="project" value="InterPro"/>
</dbReference>
<dbReference type="InterPro" id="IPR013020">
    <property type="entry name" value="Rad3/Chl1-like"/>
</dbReference>
<evidence type="ECO:0000313" key="3">
    <source>
        <dbReference type="Proteomes" id="UP000792457"/>
    </source>
</evidence>
<dbReference type="CDD" id="cd18788">
    <property type="entry name" value="SF2_C_XPD"/>
    <property type="match status" value="1"/>
</dbReference>
<accession>A0A8K0KES1</accession>
<dbReference type="InterPro" id="IPR045028">
    <property type="entry name" value="DinG/Rad3-like"/>
</dbReference>
<protein>
    <recommendedName>
        <fullName evidence="1">ATP-dependent helicase C-terminal domain-containing protein</fullName>
    </recommendedName>
</protein>
<sequence length="303" mass="33264">MAELQSLILAGGTMQPISELEQQLSLEGSKDMDSEKKSDGRENQEDLMDRMLAFSCGHVVPAENILPMVLMNGPSGKALNFSFGMRKNPEMINELSRTLLNLCNIIPGGVIVFFPSYDYESYVYNLLEKNGVLTKLEVKKKIFREPKKSSDVDKVLDSYASCIKNASSSTSKITGAILLSVVGGKMSEGINFSNDLGRCVIMVGMPYANIQSAELKEKMAFLDAHSSTPSAGQRYYESLCMKAVNQSIGRCIRHKGDYAAMILLDNRYGRPQTIAALPSWIQTSTTVQSSFGAAVASIRKVRN</sequence>
<dbReference type="GO" id="GO:0003676">
    <property type="term" value="F:nucleic acid binding"/>
    <property type="evidence" value="ECO:0007669"/>
    <property type="project" value="InterPro"/>
</dbReference>
<dbReference type="Gene3D" id="3.40.50.300">
    <property type="entry name" value="P-loop containing nucleotide triphosphate hydrolases"/>
    <property type="match status" value="1"/>
</dbReference>
<comment type="caution">
    <text evidence="2">The sequence shown here is derived from an EMBL/GenBank/DDBJ whole genome shotgun (WGS) entry which is preliminary data.</text>
</comment>
<keyword evidence="3" id="KW-1185">Reference proteome</keyword>
<feature type="domain" description="ATP-dependent helicase C-terminal" evidence="1">
    <location>
        <begin position="117"/>
        <end position="270"/>
    </location>
</feature>
<dbReference type="GO" id="GO:0006139">
    <property type="term" value="P:nucleobase-containing compound metabolic process"/>
    <property type="evidence" value="ECO:0007669"/>
    <property type="project" value="InterPro"/>
</dbReference>
<reference evidence="2" key="1">
    <citation type="submission" date="2013-04" db="EMBL/GenBank/DDBJ databases">
        <authorList>
            <person name="Qu J."/>
            <person name="Murali S.C."/>
            <person name="Bandaranaike D."/>
            <person name="Bellair M."/>
            <person name="Blankenburg K."/>
            <person name="Chao H."/>
            <person name="Dinh H."/>
            <person name="Doddapaneni H."/>
            <person name="Downs B."/>
            <person name="Dugan-Rocha S."/>
            <person name="Elkadiri S."/>
            <person name="Gnanaolivu R.D."/>
            <person name="Hernandez B."/>
            <person name="Javaid M."/>
            <person name="Jayaseelan J.C."/>
            <person name="Lee S."/>
            <person name="Li M."/>
            <person name="Ming W."/>
            <person name="Munidasa M."/>
            <person name="Muniz J."/>
            <person name="Nguyen L."/>
            <person name="Ongeri F."/>
            <person name="Osuji N."/>
            <person name="Pu L.-L."/>
            <person name="Puazo M."/>
            <person name="Qu C."/>
            <person name="Quiroz J."/>
            <person name="Raj R."/>
            <person name="Weissenberger G."/>
            <person name="Xin Y."/>
            <person name="Zou X."/>
            <person name="Han Y."/>
            <person name="Richards S."/>
            <person name="Worley K."/>
            <person name="Muzny D."/>
            <person name="Gibbs R."/>
        </authorList>
    </citation>
    <scope>NUCLEOTIDE SEQUENCE</scope>
    <source>
        <strain evidence="2">Sampled in the wild</strain>
    </source>
</reference>
<dbReference type="NCBIfam" id="TIGR00604">
    <property type="entry name" value="rad3"/>
    <property type="match status" value="1"/>
</dbReference>
<dbReference type="Pfam" id="PF13307">
    <property type="entry name" value="Helicase_C_2"/>
    <property type="match status" value="1"/>
</dbReference>